<proteinExistence type="predicted"/>
<comment type="caution">
    <text evidence="1">The sequence shown here is derived from an EMBL/GenBank/DDBJ whole genome shotgun (WGS) entry which is preliminary data.</text>
</comment>
<reference evidence="2" key="1">
    <citation type="journal article" date="2023" name="Front. Plant Sci.">
        <title>Chromosomal-level genome assembly of Melastoma candidum provides insights into trichome evolution.</title>
        <authorList>
            <person name="Zhong Y."/>
            <person name="Wu W."/>
            <person name="Sun C."/>
            <person name="Zou P."/>
            <person name="Liu Y."/>
            <person name="Dai S."/>
            <person name="Zhou R."/>
        </authorList>
    </citation>
    <scope>NUCLEOTIDE SEQUENCE [LARGE SCALE GENOMIC DNA]</scope>
</reference>
<evidence type="ECO:0000313" key="1">
    <source>
        <dbReference type="EMBL" id="KAI4365382.1"/>
    </source>
</evidence>
<dbReference type="EMBL" id="CM042885">
    <property type="protein sequence ID" value="KAI4365382.1"/>
    <property type="molecule type" value="Genomic_DNA"/>
</dbReference>
<protein>
    <submittedName>
        <fullName evidence="1">Uncharacterized protein</fullName>
    </submittedName>
</protein>
<sequence length="483" mass="53870">MQPKRVIDLLPLFILLDITSSGTVCSAFSQHLPQLIDAVNEARAYYAENYGNVSSVTAANDCRNLYDDSAVRLARLLKDGGLTIGNDDARAWVTGVLDNHRSCLYELQDEREGGGGLGGFAAKLNASIINLLAWLSQRGSMFEGDSHEVSETEYNGSLELWKPETSKAEFVVSKDGSGSHRTINQALQDLAKRGSNRPGRVVVYVKSGKYHENVEIPRYMRDVMFVGDGMDRTVVTGNRNVVDGSTTYSSATFGVSGDGFWARDMTFENTAGPQKHQAVALRVNSDRSIFYRCSFKAYQDTLFTHSLRQFYRNCQIHGTIDFIFGNAAAVIQNCDIIIRRPMNHQSNMVTAQGRGTAYENTGISIQNSRILPSPELTPVKGSFRTYLGRPWKEYSRTVVWKSDLDGVVDQRGWCEWRDGFALSTLYYAEYMNTGRGASTIGRVTWPGYHVLTRPRDVAPFTVSRFIQGQWWIPASGVPVSVFM</sequence>
<keyword evidence="2" id="KW-1185">Reference proteome</keyword>
<gene>
    <name evidence="1" type="ORF">MLD38_021371</name>
</gene>
<name>A0ACB9QHR0_9MYRT</name>
<organism evidence="1 2">
    <name type="scientific">Melastoma candidum</name>
    <dbReference type="NCBI Taxonomy" id="119954"/>
    <lineage>
        <taxon>Eukaryota</taxon>
        <taxon>Viridiplantae</taxon>
        <taxon>Streptophyta</taxon>
        <taxon>Embryophyta</taxon>
        <taxon>Tracheophyta</taxon>
        <taxon>Spermatophyta</taxon>
        <taxon>Magnoliopsida</taxon>
        <taxon>eudicotyledons</taxon>
        <taxon>Gunneridae</taxon>
        <taxon>Pentapetalae</taxon>
        <taxon>rosids</taxon>
        <taxon>malvids</taxon>
        <taxon>Myrtales</taxon>
        <taxon>Melastomataceae</taxon>
        <taxon>Melastomatoideae</taxon>
        <taxon>Melastomateae</taxon>
        <taxon>Melastoma</taxon>
    </lineage>
</organism>
<dbReference type="Proteomes" id="UP001057402">
    <property type="component" value="Chromosome 6"/>
</dbReference>
<evidence type="ECO:0000313" key="2">
    <source>
        <dbReference type="Proteomes" id="UP001057402"/>
    </source>
</evidence>
<accession>A0ACB9QHR0</accession>